<dbReference type="Pfam" id="PF00106">
    <property type="entry name" value="adh_short"/>
    <property type="match status" value="1"/>
</dbReference>
<organism evidence="4 5">
    <name type="scientific">Glonium stellatum</name>
    <dbReference type="NCBI Taxonomy" id="574774"/>
    <lineage>
        <taxon>Eukaryota</taxon>
        <taxon>Fungi</taxon>
        <taxon>Dikarya</taxon>
        <taxon>Ascomycota</taxon>
        <taxon>Pezizomycotina</taxon>
        <taxon>Dothideomycetes</taxon>
        <taxon>Pleosporomycetidae</taxon>
        <taxon>Gloniales</taxon>
        <taxon>Gloniaceae</taxon>
        <taxon>Glonium</taxon>
    </lineage>
</organism>
<evidence type="ECO:0000313" key="5">
    <source>
        <dbReference type="Proteomes" id="UP000250140"/>
    </source>
</evidence>
<accession>A0A8E2JQB9</accession>
<dbReference type="InterPro" id="IPR052178">
    <property type="entry name" value="Sec_Metab_Biosynth_SDR"/>
</dbReference>
<keyword evidence="5" id="KW-1185">Reference proteome</keyword>
<evidence type="ECO:0000256" key="3">
    <source>
        <dbReference type="ARBA" id="ARBA00023002"/>
    </source>
</evidence>
<evidence type="ECO:0000313" key="4">
    <source>
        <dbReference type="EMBL" id="OCL05164.1"/>
    </source>
</evidence>
<name>A0A8E2JQB9_9PEZI</name>
<dbReference type="AlphaFoldDB" id="A0A8E2JQB9"/>
<dbReference type="OrthoDB" id="2898618at2759"/>
<proteinExistence type="inferred from homology"/>
<dbReference type="Gene3D" id="3.40.50.720">
    <property type="entry name" value="NAD(P)-binding Rossmann-like Domain"/>
    <property type="match status" value="1"/>
</dbReference>
<dbReference type="SUPFAM" id="SSF51735">
    <property type="entry name" value="NAD(P)-binding Rossmann-fold domains"/>
    <property type="match status" value="1"/>
</dbReference>
<reference evidence="4 5" key="1">
    <citation type="journal article" date="2016" name="Nat. Commun.">
        <title>Ectomycorrhizal ecology is imprinted in the genome of the dominant symbiotic fungus Cenococcum geophilum.</title>
        <authorList>
            <consortium name="DOE Joint Genome Institute"/>
            <person name="Peter M."/>
            <person name="Kohler A."/>
            <person name="Ohm R.A."/>
            <person name="Kuo A."/>
            <person name="Krutzmann J."/>
            <person name="Morin E."/>
            <person name="Arend M."/>
            <person name="Barry K.W."/>
            <person name="Binder M."/>
            <person name="Choi C."/>
            <person name="Clum A."/>
            <person name="Copeland A."/>
            <person name="Grisel N."/>
            <person name="Haridas S."/>
            <person name="Kipfer T."/>
            <person name="LaButti K."/>
            <person name="Lindquist E."/>
            <person name="Lipzen A."/>
            <person name="Maire R."/>
            <person name="Meier B."/>
            <person name="Mihaltcheva S."/>
            <person name="Molinier V."/>
            <person name="Murat C."/>
            <person name="Poggeler S."/>
            <person name="Quandt C.A."/>
            <person name="Sperisen C."/>
            <person name="Tritt A."/>
            <person name="Tisserant E."/>
            <person name="Crous P.W."/>
            <person name="Henrissat B."/>
            <person name="Nehls U."/>
            <person name="Egli S."/>
            <person name="Spatafora J.W."/>
            <person name="Grigoriev I.V."/>
            <person name="Martin F.M."/>
        </authorList>
    </citation>
    <scope>NUCLEOTIDE SEQUENCE [LARGE SCALE GENOMIC DNA]</scope>
    <source>
        <strain evidence="4 5">CBS 207.34</strain>
    </source>
</reference>
<dbReference type="GO" id="GO:0016491">
    <property type="term" value="F:oxidoreductase activity"/>
    <property type="evidence" value="ECO:0007669"/>
    <property type="project" value="UniProtKB-KW"/>
</dbReference>
<dbReference type="PANTHER" id="PTHR43618:SF18">
    <property type="entry name" value="SHORT CHAIN DEHYDROGENASE_REDUCTASE FAMILY (AFU_ORTHOLOGUE AFUA_5G12480)"/>
    <property type="match status" value="1"/>
</dbReference>
<dbReference type="EMBL" id="KV750360">
    <property type="protein sequence ID" value="OCL05164.1"/>
    <property type="molecule type" value="Genomic_DNA"/>
</dbReference>
<comment type="similarity">
    <text evidence="1">Belongs to the short-chain dehydrogenases/reductases (SDR) family.</text>
</comment>
<keyword evidence="3" id="KW-0560">Oxidoreductase</keyword>
<dbReference type="InterPro" id="IPR036291">
    <property type="entry name" value="NAD(P)-bd_dom_sf"/>
</dbReference>
<gene>
    <name evidence="4" type="ORF">AOQ84DRAFT_414170</name>
</gene>
<dbReference type="PANTHER" id="PTHR43618">
    <property type="entry name" value="7-ALPHA-HYDROXYSTEROID DEHYDROGENASE"/>
    <property type="match status" value="1"/>
</dbReference>
<protein>
    <submittedName>
        <fullName evidence="4">Uncharacterized protein</fullName>
    </submittedName>
</protein>
<dbReference type="InterPro" id="IPR002347">
    <property type="entry name" value="SDR_fam"/>
</dbReference>
<sequence>MSSLEASSLFNVKDMVFVITGGGSGIGAMVAKALGANGAAKVYIVGRRLNKLQEAAEQAVHLSFSHFCFP</sequence>
<evidence type="ECO:0000256" key="1">
    <source>
        <dbReference type="ARBA" id="ARBA00006484"/>
    </source>
</evidence>
<evidence type="ECO:0000256" key="2">
    <source>
        <dbReference type="ARBA" id="ARBA00022857"/>
    </source>
</evidence>
<dbReference type="Proteomes" id="UP000250140">
    <property type="component" value="Unassembled WGS sequence"/>
</dbReference>
<keyword evidence="2" id="KW-0521">NADP</keyword>